<organism evidence="1 2">
    <name type="scientific">Mesorhizobium australicum</name>
    <dbReference type="NCBI Taxonomy" id="536018"/>
    <lineage>
        <taxon>Bacteria</taxon>
        <taxon>Pseudomonadati</taxon>
        <taxon>Pseudomonadota</taxon>
        <taxon>Alphaproteobacteria</taxon>
        <taxon>Hyphomicrobiales</taxon>
        <taxon>Phyllobacteriaceae</taxon>
        <taxon>Mesorhizobium</taxon>
    </lineage>
</organism>
<keyword evidence="2" id="KW-1185">Reference proteome</keyword>
<accession>A0ACC6SWS0</accession>
<gene>
    <name evidence="1" type="ORF">NKI81_09380</name>
</gene>
<proteinExistence type="predicted"/>
<reference evidence="1 2" key="1">
    <citation type="journal article" date="2024" name="Proc. Natl. Acad. Sci. U.S.A.">
        <title>The evolutionary genomics of adaptation to stress in wild rhizobium bacteria.</title>
        <authorList>
            <person name="Kehlet-Delgado H."/>
            <person name="Montoya A.P."/>
            <person name="Jensen K.T."/>
            <person name="Wendlandt C.E."/>
            <person name="Dexheimer C."/>
            <person name="Roberts M."/>
            <person name="Torres Martinez L."/>
            <person name="Friesen M.L."/>
            <person name="Griffitts J.S."/>
            <person name="Porter S.S."/>
        </authorList>
    </citation>
    <scope>NUCLEOTIDE SEQUENCE [LARGE SCALE GENOMIC DNA]</scope>
    <source>
        <strain evidence="1 2">M0468</strain>
    </source>
</reference>
<comment type="caution">
    <text evidence="1">The sequence shown here is derived from an EMBL/GenBank/DDBJ whole genome shotgun (WGS) entry which is preliminary data.</text>
</comment>
<dbReference type="EMBL" id="JAMYRI010000004">
    <property type="protein sequence ID" value="MER9284164.1"/>
    <property type="molecule type" value="Genomic_DNA"/>
</dbReference>
<dbReference type="Proteomes" id="UP001480082">
    <property type="component" value="Unassembled WGS sequence"/>
</dbReference>
<evidence type="ECO:0000313" key="1">
    <source>
        <dbReference type="EMBL" id="MER9284164.1"/>
    </source>
</evidence>
<protein>
    <submittedName>
        <fullName evidence="1">Uncharacterized protein</fullName>
    </submittedName>
</protein>
<evidence type="ECO:0000313" key="2">
    <source>
        <dbReference type="Proteomes" id="UP001480082"/>
    </source>
</evidence>
<name>A0ACC6SWS0_9HYPH</name>
<sequence>MLAEADTIDTEGQAVAPSKGGGKARLVTFDDLDKRTKAAQQAIEFRDLLISERGGDDLGALRMAIIEDVACVSAMIRDAQVRWLRGEPISLTELATLLNCRRRDAELIGLDPAPRDITPDIATFMANKAAQKAGAAA</sequence>